<accession>A0AAD9JCD3</accession>
<feature type="region of interest" description="Disordered" evidence="1">
    <location>
        <begin position="305"/>
        <end position="328"/>
    </location>
</feature>
<dbReference type="AlphaFoldDB" id="A0AAD9JCD3"/>
<feature type="region of interest" description="Disordered" evidence="1">
    <location>
        <begin position="115"/>
        <end position="149"/>
    </location>
</feature>
<feature type="compositionally biased region" description="Basic and acidic residues" evidence="1">
    <location>
        <begin position="189"/>
        <end position="209"/>
    </location>
</feature>
<organism evidence="2 3">
    <name type="scientific">Paralvinella palmiformis</name>
    <dbReference type="NCBI Taxonomy" id="53620"/>
    <lineage>
        <taxon>Eukaryota</taxon>
        <taxon>Metazoa</taxon>
        <taxon>Spiralia</taxon>
        <taxon>Lophotrochozoa</taxon>
        <taxon>Annelida</taxon>
        <taxon>Polychaeta</taxon>
        <taxon>Sedentaria</taxon>
        <taxon>Canalipalpata</taxon>
        <taxon>Terebellida</taxon>
        <taxon>Terebelliformia</taxon>
        <taxon>Alvinellidae</taxon>
        <taxon>Paralvinella</taxon>
    </lineage>
</organism>
<feature type="compositionally biased region" description="Basic and acidic residues" evidence="1">
    <location>
        <begin position="305"/>
        <end position="314"/>
    </location>
</feature>
<evidence type="ECO:0000256" key="1">
    <source>
        <dbReference type="SAM" id="MobiDB-lite"/>
    </source>
</evidence>
<sequence>MVASAENHVTDEMVRYSSAFARKLEDELSGSTERGITIPMIRIPGKTHLSSVLLMNNPWADRDLDRKLDYIEKERERRQKVLDWNQRHFFASQIFDPECRLRFTAKRREFAGQPEAEPTYGNMACKTMPKNTHTRTKVKVGENDSDDDAEVEYGGIFAKPLEWNLPHRNHRKATVRTKGKSGHPPKRGYVTDRPEADRGGSVKPRRDQPRSLTAEQQGGRKRAPPKLALPDIGSTFKTEIPRDGDITSSPEPDAKMRGPFLVRKLSAELSDLEEVASSGSSDPDQFVSTLHRSLTLPQIDRRGDVDVDWSRDDGSSDAEGPVAPPRDSICDQGLITKLTKTLPTALLIKANSSVNKMVAMRKTRMLEKCRQICGRDLFKDPRWRALKETLVTTDGNSLSSE</sequence>
<evidence type="ECO:0000313" key="2">
    <source>
        <dbReference type="EMBL" id="KAK2150269.1"/>
    </source>
</evidence>
<evidence type="ECO:0000313" key="3">
    <source>
        <dbReference type="Proteomes" id="UP001208570"/>
    </source>
</evidence>
<comment type="caution">
    <text evidence="2">The sequence shown here is derived from an EMBL/GenBank/DDBJ whole genome shotgun (WGS) entry which is preliminary data.</text>
</comment>
<dbReference type="EMBL" id="JAODUP010000414">
    <property type="protein sequence ID" value="KAK2150269.1"/>
    <property type="molecule type" value="Genomic_DNA"/>
</dbReference>
<dbReference type="Proteomes" id="UP001208570">
    <property type="component" value="Unassembled WGS sequence"/>
</dbReference>
<reference evidence="2" key="1">
    <citation type="journal article" date="2023" name="Mol. Biol. Evol.">
        <title>Third-Generation Sequencing Reveals the Adaptive Role of the Epigenome in Three Deep-Sea Polychaetes.</title>
        <authorList>
            <person name="Perez M."/>
            <person name="Aroh O."/>
            <person name="Sun Y."/>
            <person name="Lan Y."/>
            <person name="Juniper S.K."/>
            <person name="Young C.R."/>
            <person name="Angers B."/>
            <person name="Qian P.Y."/>
        </authorList>
    </citation>
    <scope>NUCLEOTIDE SEQUENCE</scope>
    <source>
        <strain evidence="2">P08H-3</strain>
    </source>
</reference>
<proteinExistence type="predicted"/>
<feature type="region of interest" description="Disordered" evidence="1">
    <location>
        <begin position="168"/>
        <end position="257"/>
    </location>
</feature>
<keyword evidence="3" id="KW-1185">Reference proteome</keyword>
<gene>
    <name evidence="2" type="ORF">LSH36_414g00053</name>
</gene>
<feature type="compositionally biased region" description="Basic residues" evidence="1">
    <location>
        <begin position="168"/>
        <end position="186"/>
    </location>
</feature>
<name>A0AAD9JCD3_9ANNE</name>
<protein>
    <submittedName>
        <fullName evidence="2">Uncharacterized protein</fullName>
    </submittedName>
</protein>